<dbReference type="Proteomes" id="UP001346149">
    <property type="component" value="Unassembled WGS sequence"/>
</dbReference>
<evidence type="ECO:0000259" key="2">
    <source>
        <dbReference type="Pfam" id="PF13020"/>
    </source>
</evidence>
<feature type="domain" description="Protein NO VEIN C-terminal" evidence="2">
    <location>
        <begin position="2641"/>
        <end position="2727"/>
    </location>
</feature>
<evidence type="ECO:0000313" key="4">
    <source>
        <dbReference type="EMBL" id="KAK4803880.1"/>
    </source>
</evidence>
<dbReference type="GO" id="GO:0009793">
    <property type="term" value="P:embryo development ending in seed dormancy"/>
    <property type="evidence" value="ECO:0007669"/>
    <property type="project" value="TreeGrafter"/>
</dbReference>
<dbReference type="NCBIfam" id="NF047352">
    <property type="entry name" value="P_loop_sacsin"/>
    <property type="match status" value="1"/>
</dbReference>
<dbReference type="Pfam" id="PF13020">
    <property type="entry name" value="NOV_C"/>
    <property type="match status" value="1"/>
</dbReference>
<dbReference type="GO" id="GO:0010305">
    <property type="term" value="P:leaf vascular tissue pattern formation"/>
    <property type="evidence" value="ECO:0007669"/>
    <property type="project" value="TreeGrafter"/>
</dbReference>
<evidence type="ECO:0000259" key="3">
    <source>
        <dbReference type="Pfam" id="PF25794"/>
    </source>
</evidence>
<dbReference type="GO" id="GO:0005634">
    <property type="term" value="C:nucleus"/>
    <property type="evidence" value="ECO:0007669"/>
    <property type="project" value="TreeGrafter"/>
</dbReference>
<dbReference type="InterPro" id="IPR024975">
    <property type="entry name" value="NOV_C"/>
</dbReference>
<dbReference type="EMBL" id="JAXQNO010000001">
    <property type="protein sequence ID" value="KAK4803880.1"/>
    <property type="molecule type" value="Genomic_DNA"/>
</dbReference>
<dbReference type="Gene3D" id="3.30.565.10">
    <property type="entry name" value="Histidine kinase-like ATPase, C-terminal domain"/>
    <property type="match status" value="1"/>
</dbReference>
<evidence type="ECO:0008006" key="6">
    <source>
        <dbReference type="Google" id="ProtNLM"/>
    </source>
</evidence>
<feature type="compositionally biased region" description="Polar residues" evidence="1">
    <location>
        <begin position="476"/>
        <end position="489"/>
    </location>
</feature>
<name>A0AAN7MD90_TRANT</name>
<reference evidence="4 5" key="1">
    <citation type="journal article" date="2023" name="Hortic Res">
        <title>Pangenome of water caltrop reveals structural variations and asymmetric subgenome divergence after allopolyploidization.</title>
        <authorList>
            <person name="Zhang X."/>
            <person name="Chen Y."/>
            <person name="Wang L."/>
            <person name="Yuan Y."/>
            <person name="Fang M."/>
            <person name="Shi L."/>
            <person name="Lu R."/>
            <person name="Comes H.P."/>
            <person name="Ma Y."/>
            <person name="Chen Y."/>
            <person name="Huang G."/>
            <person name="Zhou Y."/>
            <person name="Zheng Z."/>
            <person name="Qiu Y."/>
        </authorList>
    </citation>
    <scope>NUCLEOTIDE SEQUENCE [LARGE SCALE GENOMIC DNA]</scope>
    <source>
        <strain evidence="4">F231</strain>
    </source>
</reference>
<sequence>MYGHHGNFRLQGGGGGRRGQPHPPAVNPNFQNQNPTFYHLNTGLQHFHGMLPPQQLPGYLTQNPNFPFQNGNNLPIPNMNFVVRNPNLLAQGLNGPLGQPMEAVSQHQTSLRTPTEAVSQPQTSSQKVRFPIERIERAVVQARSTIHTAGENVSAWKVSQAVVSNLKVDSWNSFGYRMQEIPSLYRLMLTEGKINAYIQCFIGVRRITTLYDLQVAICKNEGVEKFEELELGPLLQHPLVLHYFSVNSDKVFKITSAEIITHLSEFLDAFPDKGVKIEEFMDFIARKRSVPSKENLMVWIQSLGMHIFTIREAKGLEDKPLKKFLKSMKQNTSRKIKGPLLSSQKKLLDERFNSISERIKLFSSVHEDFKGKHTRFLSSSSDDEGSDEDKCKDTTEHKKFLERSDRVSSCPYPSVTEEMERLGLKTEGGTPSSSKSLKTKTGTIQTAQKKNKSKKTKCSLSAPSKIGQKGSKRKSAMTNYNKSAPSTMSKRGKKRKAENSLHGCSARKKTPKDNLEDAHPINSGILVNDHDITTEDDLLLDPNSMRMFIGTWKETCRDMDASKALMRMFQAYNIKSRERMWLTQLFAIYPLIGLLNVAVSSIKNGMWDNIYDALQAIDQCEVDNTVSEANTGYEIIDVHPDEKISMAIRAETSTPLSSMYPVSIHLPFLNVCFKSATVEDIIGKIVNFFKLNFQSLDKGISILEQKYIVFKKLCECEAWLVEQFSVKDFKSLGFQGFSAFIEEHMSSFPSQFQELLSMHMCKDAPFDVCMLQHQLIMLVSQSSIMLENEGVLKQMISSLLQKQFPLLHFKVMEKGSLENFLDNVRDYRNSYMSKCLIYSATLSGKEQFIPDGVNSTVDKMESFASTGMSIPMIIKEAVTRLLEAPMLLDLISLLHWDQVFEPSLGPLMEFLLNEVNSKEMLCLATRDGKVIRIDQSATVDTFLAAALTCSPFLTAVQLVSLISVVGGEKNVPLSLLKCHVCRAFEVIDSNFQGWKASGSMKEKICSASRFFLECLGYVPSEFRSFAAGVLLLGLHSAVKDAPSVVLKECNRLEHHVMLHGLGLSLGIVEWIHDYNSLISDAEIVSFETHVVFKKVEESEHELNMNHIESAVHDKAFVNTETILGPKGHLMAREFDHMTDDIEKGVPLGVANVDTDASLVIESIRRDEFGLDPALSTSESNMLKKQHARLGRALQCLSRELYSQDSHFLLELIQNADDNIYLEDVEPTLILILQTWGVIVLNNERGFSAANIRALCDVGNSTKKGSTAGYIGQKGIGFKSVFRVTDAPEIHSNGFHIKFDISEGQIGFVLPTLIPTCNIDLYCKLTSTDNILVDHGSWNTCIRLPFKSTLSERNALSNVITKFSDLHPSLLLFLNRLKCIKFRNMLDDSLITMRKEDLGDGLVRVSHGENRTTWLVVSEKLQGNFIRHDVQLTEISLAFTLKESDGGVYVPSLEQQPVFAFLPLRTYGLKFILQGDFTLPSSREEVECDSPWNQWLLSEFPGLFVKAEECFCALPCFKGNRGRAVSAYMSFIPLIGEVHGFFSCLPRMIITKLRMSNCLLLEGENREWVPPCKALRGWNEEAYKLLPNSLLHDHLGLGFLHKDIFLSDQLARALGVEEYGLKTLIQVICTLSEKKNGVESMGLSWLFDWLSALYSMSVQSSSGQTLENSTNKTSLIRNLQKIAFIPLSDGTFSSLAEGTIWLYTNSLDSGINGEYGSEIFPNIYCKLRIVSPLLFSSIDMHLNDNVMKILQKIGVQQLSAHEIIRVHILPVLSEERNKYQDLNLMVEYICFVMIHLQSSCPSCRIEREHIISELRNNALILTNYGFKRPIQVPIHFSEEYGNPIKVKRLANPEYIRWHEVDNCYLSHPMNASLLNSLKDWRNFFEELGITDFVQAAEVERNYSDISHRIPEIRPMHTHLFGPGSVGRDWESNDLVCLLSLLSKGGNPEGCKYLLGILDFHWDRLYSDKVEGCLYLTSSKENPLIFKSSFLSSLCNNRWIVSSMDDELHYPADLFHDCDSVRAVLGPSAPYAVPQVTNVKLLSNIGIKTTVTLNDVFTILDVWERSKTSFMASIAQMSRLYTFIWNEMASSKRSIVDKLKAQKFIFVPVVSVSRHDHTVPGLFCSPDEVYWHDLTGLLDQMNGEFSTILPNHHIPFKTLHDIYSGLRDFFVAECGVLETPCFGGYVKILQQLSSTALPSQAAHAVYKIFVKWNEELKSGSLAAEDIISLRESLVKPEFTVLPTVEDRWVSLHPSFGVVCWVDNKELEKEFRNVMGIDYLHFGKLSEEDEQMFCTRTSQIMRDLGIPALSDVITREARYEGPLDSSPRSLLINWALPYAQRYICCMHPEKYLEFKQSGVESLKNLSVFVVEKLFYHNLIKHIEKSSKKCHKCSSILQDNTLYSTEESDMHTMFLELSRLFFHGTPNLHMANFLHMITTMAESGSSEDQIEKFVINTQKVSRLPNEEPVWSIAVPTPHLCKGPESLPAMDDSSTLPLASTRVGEQNDLKFNKGTASWPPIGWAAAPDFKYARENGYRTWAASSGEVPHESKEEDGSGVVEAELEGAFPDYIGVSLKMAADSESPSADWILMESNNFQDELAIGSNQSSGGDGPGLKTGMSKFYYREQLNTGAPNPERAILSGKLGEIAAYEYFSNSIGNQRKVKWMNEVKETGLPYDILIEDDKHNREYIEVKSTMSSKKDWFNISLREWQFAMEMGDLFSVAHVLLNNGKAARVTVFRNPFQLCQKGKLQLLVMMPRQSKEIPALPS</sequence>
<organism evidence="4 5">
    <name type="scientific">Trapa natans</name>
    <name type="common">Water chestnut</name>
    <dbReference type="NCBI Taxonomy" id="22666"/>
    <lineage>
        <taxon>Eukaryota</taxon>
        <taxon>Viridiplantae</taxon>
        <taxon>Streptophyta</taxon>
        <taxon>Embryophyta</taxon>
        <taxon>Tracheophyta</taxon>
        <taxon>Spermatophyta</taxon>
        <taxon>Magnoliopsida</taxon>
        <taxon>eudicotyledons</taxon>
        <taxon>Gunneridae</taxon>
        <taxon>Pentapetalae</taxon>
        <taxon>rosids</taxon>
        <taxon>malvids</taxon>
        <taxon>Myrtales</taxon>
        <taxon>Lythraceae</taxon>
        <taxon>Trapa</taxon>
    </lineage>
</organism>
<gene>
    <name evidence="4" type="ORF">SAY86_003697</name>
</gene>
<dbReference type="PANTHER" id="PTHR32387">
    <property type="entry name" value="WU:FJ29H11"/>
    <property type="match status" value="1"/>
</dbReference>
<protein>
    <recommendedName>
        <fullName evidence="6">Protein NO VEIN C-terminal domain-containing protein</fullName>
    </recommendedName>
</protein>
<feature type="compositionally biased region" description="Low complexity" evidence="1">
    <location>
        <begin position="428"/>
        <end position="443"/>
    </location>
</feature>
<keyword evidence="5" id="KW-1185">Reference proteome</keyword>
<feature type="compositionally biased region" description="Low complexity" evidence="1">
    <location>
        <begin position="1"/>
        <end position="10"/>
    </location>
</feature>
<dbReference type="SUPFAM" id="SSF55874">
    <property type="entry name" value="ATPase domain of HSP90 chaperone/DNA topoisomerase II/histidine kinase"/>
    <property type="match status" value="1"/>
</dbReference>
<dbReference type="GO" id="GO:0048364">
    <property type="term" value="P:root development"/>
    <property type="evidence" value="ECO:0007669"/>
    <property type="project" value="TreeGrafter"/>
</dbReference>
<dbReference type="InterPro" id="IPR058210">
    <property type="entry name" value="SACS/Nov_dom"/>
</dbReference>
<accession>A0AAN7MD90</accession>
<feature type="region of interest" description="Disordered" evidence="1">
    <location>
        <begin position="1"/>
        <end position="34"/>
    </location>
</feature>
<feature type="domain" description="Sacsin/Nov" evidence="3">
    <location>
        <begin position="1201"/>
        <end position="1296"/>
    </location>
</feature>
<evidence type="ECO:0000313" key="5">
    <source>
        <dbReference type="Proteomes" id="UP001346149"/>
    </source>
</evidence>
<dbReference type="Pfam" id="PF25794">
    <property type="entry name" value="SACS"/>
    <property type="match status" value="1"/>
</dbReference>
<feature type="region of interest" description="Disordered" evidence="1">
    <location>
        <begin position="402"/>
        <end position="517"/>
    </location>
</feature>
<proteinExistence type="predicted"/>
<evidence type="ECO:0000256" key="1">
    <source>
        <dbReference type="SAM" id="MobiDB-lite"/>
    </source>
</evidence>
<dbReference type="InterPro" id="IPR052957">
    <property type="entry name" value="Auxin_embryo_med"/>
</dbReference>
<dbReference type="PANTHER" id="PTHR32387:SF0">
    <property type="entry name" value="PROTEIN NO VEIN"/>
    <property type="match status" value="1"/>
</dbReference>
<dbReference type="InterPro" id="IPR036890">
    <property type="entry name" value="HATPase_C_sf"/>
</dbReference>
<comment type="caution">
    <text evidence="4">The sequence shown here is derived from an EMBL/GenBank/DDBJ whole genome shotgun (WGS) entry which is preliminary data.</text>
</comment>